<dbReference type="Gene3D" id="2.40.50.100">
    <property type="match status" value="1"/>
</dbReference>
<dbReference type="InterPro" id="IPR058624">
    <property type="entry name" value="MdtA-like_HH"/>
</dbReference>
<dbReference type="SUPFAM" id="SSF111369">
    <property type="entry name" value="HlyD-like secretion proteins"/>
    <property type="match status" value="1"/>
</dbReference>
<dbReference type="GO" id="GO:0046677">
    <property type="term" value="P:response to antibiotic"/>
    <property type="evidence" value="ECO:0007669"/>
    <property type="project" value="TreeGrafter"/>
</dbReference>
<keyword evidence="3" id="KW-0175">Coiled coil</keyword>
<dbReference type="FunFam" id="1.10.287.470:FF:000002">
    <property type="entry name" value="Efflux RND transporter periplasmic adaptor subunit"/>
    <property type="match status" value="1"/>
</dbReference>
<evidence type="ECO:0000259" key="4">
    <source>
        <dbReference type="Pfam" id="PF25876"/>
    </source>
</evidence>
<gene>
    <name evidence="8" type="primary">acrA</name>
    <name evidence="8" type="ORF">NBG4_90052</name>
</gene>
<dbReference type="PANTHER" id="PTHR30158:SF3">
    <property type="entry name" value="MULTIDRUG EFFLUX PUMP SUBUNIT ACRA-RELATED"/>
    <property type="match status" value="1"/>
</dbReference>
<dbReference type="Gene3D" id="2.40.30.170">
    <property type="match status" value="1"/>
</dbReference>
<dbReference type="NCBIfam" id="TIGR01730">
    <property type="entry name" value="RND_mfp"/>
    <property type="match status" value="1"/>
</dbReference>
<dbReference type="Pfam" id="PF25944">
    <property type="entry name" value="Beta-barrel_RND"/>
    <property type="match status" value="1"/>
</dbReference>
<evidence type="ECO:0000256" key="3">
    <source>
        <dbReference type="SAM" id="Coils"/>
    </source>
</evidence>
<dbReference type="PROSITE" id="PS51257">
    <property type="entry name" value="PROKAR_LIPOPROTEIN"/>
    <property type="match status" value="1"/>
</dbReference>
<dbReference type="Gene3D" id="2.40.420.20">
    <property type="match status" value="1"/>
</dbReference>
<dbReference type="AlphaFoldDB" id="A0A2U3QL13"/>
<dbReference type="PANTHER" id="PTHR30158">
    <property type="entry name" value="ACRA/E-RELATED COMPONENT OF DRUG EFFLUX TRANSPORTER"/>
    <property type="match status" value="1"/>
</dbReference>
<evidence type="ECO:0000313" key="9">
    <source>
        <dbReference type="Proteomes" id="UP000245125"/>
    </source>
</evidence>
<evidence type="ECO:0000259" key="5">
    <source>
        <dbReference type="Pfam" id="PF25917"/>
    </source>
</evidence>
<evidence type="ECO:0000259" key="7">
    <source>
        <dbReference type="Pfam" id="PF25967"/>
    </source>
</evidence>
<organism evidence="8 9">
    <name type="scientific">Candidatus Sulfobium mesophilum</name>
    <dbReference type="NCBI Taxonomy" id="2016548"/>
    <lineage>
        <taxon>Bacteria</taxon>
        <taxon>Pseudomonadati</taxon>
        <taxon>Nitrospirota</taxon>
        <taxon>Nitrospiria</taxon>
        <taxon>Nitrospirales</taxon>
        <taxon>Nitrospiraceae</taxon>
        <taxon>Candidatus Sulfobium</taxon>
    </lineage>
</organism>
<evidence type="ECO:0000313" key="8">
    <source>
        <dbReference type="EMBL" id="SPQ02108.1"/>
    </source>
</evidence>
<feature type="domain" description="Multidrug resistance protein MdtA-like barrel-sandwich hybrid" evidence="5">
    <location>
        <begin position="74"/>
        <end position="216"/>
    </location>
</feature>
<name>A0A2U3QL13_9BACT</name>
<protein>
    <submittedName>
        <fullName evidence="8">Multidrug efflux system</fullName>
    </submittedName>
</protein>
<dbReference type="GO" id="GO:0005886">
    <property type="term" value="C:plasma membrane"/>
    <property type="evidence" value="ECO:0007669"/>
    <property type="project" value="UniProtKB-SubCell"/>
</dbReference>
<dbReference type="GO" id="GO:0022857">
    <property type="term" value="F:transmembrane transporter activity"/>
    <property type="evidence" value="ECO:0007669"/>
    <property type="project" value="InterPro"/>
</dbReference>
<feature type="domain" description="Multidrug resistance protein MdtA-like beta-barrel" evidence="6">
    <location>
        <begin position="220"/>
        <end position="310"/>
    </location>
</feature>
<evidence type="ECO:0000259" key="6">
    <source>
        <dbReference type="Pfam" id="PF25944"/>
    </source>
</evidence>
<reference evidence="9" key="1">
    <citation type="submission" date="2018-03" db="EMBL/GenBank/DDBJ databases">
        <authorList>
            <person name="Zecchin S."/>
        </authorList>
    </citation>
    <scope>NUCLEOTIDE SEQUENCE [LARGE SCALE GENOMIC DNA]</scope>
</reference>
<feature type="domain" description="Multidrug resistance protein MdtA-like C-terminal permuted SH3" evidence="7">
    <location>
        <begin position="315"/>
        <end position="376"/>
    </location>
</feature>
<dbReference type="InterPro" id="IPR058625">
    <property type="entry name" value="MdtA-like_BSH"/>
</dbReference>
<feature type="domain" description="Multidrug resistance protein MdtA-like alpha-helical hairpin" evidence="4">
    <location>
        <begin position="114"/>
        <end position="183"/>
    </location>
</feature>
<dbReference type="InterPro" id="IPR058626">
    <property type="entry name" value="MdtA-like_b-barrel"/>
</dbReference>
<accession>A0A2U3QL13</accession>
<dbReference type="InterPro" id="IPR006143">
    <property type="entry name" value="RND_pump_MFP"/>
</dbReference>
<comment type="similarity">
    <text evidence="2">Belongs to the membrane fusion protein (MFP) (TC 8.A.1) family.</text>
</comment>
<dbReference type="Pfam" id="PF25876">
    <property type="entry name" value="HH_MFP_RND"/>
    <property type="match status" value="1"/>
</dbReference>
<comment type="subcellular location">
    <subcellularLocation>
        <location evidence="1">Cell envelope</location>
    </subcellularLocation>
</comment>
<dbReference type="Gene3D" id="1.10.287.470">
    <property type="entry name" value="Helix hairpin bin"/>
    <property type="match status" value="1"/>
</dbReference>
<evidence type="ECO:0000256" key="1">
    <source>
        <dbReference type="ARBA" id="ARBA00004196"/>
    </source>
</evidence>
<keyword evidence="9" id="KW-1185">Reference proteome</keyword>
<feature type="coiled-coil region" evidence="3">
    <location>
        <begin position="145"/>
        <end position="179"/>
    </location>
</feature>
<dbReference type="FunFam" id="2.40.420.20:FF:000001">
    <property type="entry name" value="Efflux RND transporter periplasmic adaptor subunit"/>
    <property type="match status" value="1"/>
</dbReference>
<proteinExistence type="inferred from homology"/>
<sequence length="406" mass="43173">MTLSRIQMQNKGRAKLVLIMGILVICLILAGCGKQKAKGGTPQGSPPEVGIMVIQPQRVALTTELPGRTSAYLIAEVRPQVGGIIQKRLFTEGSDVQAGDVLYQIDPATYHAAYNSAKAALGRVEANLNPVRLKAERYADLVKINAVSKQDYDDANAALKQAEADVEAGKAALETARINLDYTKVTAPISGRIGRSSVTNGALVTANQSAALATIQQLSPIYVDVTQSSAELLRLKRDMASGLMKSEGEAQAKVRLLLEDSSVYPLPGTLKFSEVTVDQSTGSIILRAVFPNPKQTLLPGMFVRAVLEEGVNEHAILVPQRGVSRDQAGNATVMVVASQEKVEPRGIKVLRTVGENWLVSEGLKAGDRVILEGLQKARPGTVVKAVPFGSKVDVTPAAAPKAAVKK</sequence>
<dbReference type="Pfam" id="PF25917">
    <property type="entry name" value="BSH_RND"/>
    <property type="match status" value="1"/>
</dbReference>
<dbReference type="EMBL" id="OUUY01000141">
    <property type="protein sequence ID" value="SPQ02108.1"/>
    <property type="molecule type" value="Genomic_DNA"/>
</dbReference>
<dbReference type="InterPro" id="IPR058627">
    <property type="entry name" value="MdtA-like_C"/>
</dbReference>
<dbReference type="Proteomes" id="UP000245125">
    <property type="component" value="Unassembled WGS sequence"/>
</dbReference>
<evidence type="ECO:0000256" key="2">
    <source>
        <dbReference type="ARBA" id="ARBA00009477"/>
    </source>
</evidence>
<dbReference type="Pfam" id="PF25967">
    <property type="entry name" value="RND-MFP_C"/>
    <property type="match status" value="1"/>
</dbReference>